<dbReference type="AlphaFoldDB" id="A0A382NKA9"/>
<accession>A0A382NKA9</accession>
<name>A0A382NKA9_9ZZZZ</name>
<proteinExistence type="predicted"/>
<sequence length="80" mass="8183">AVARRLCLPTASVTLAGGLGEAEGDWLWAEMQPDGGADGDQPELRRVPARLPPLGGALLLACAHAGIEPPPVDRADCESG</sequence>
<protein>
    <submittedName>
        <fullName evidence="1">Uncharacterized protein</fullName>
    </submittedName>
</protein>
<feature type="non-terminal residue" evidence="1">
    <location>
        <position position="1"/>
    </location>
</feature>
<evidence type="ECO:0000313" key="1">
    <source>
        <dbReference type="EMBL" id="SVC60122.1"/>
    </source>
</evidence>
<reference evidence="1" key="1">
    <citation type="submission" date="2018-05" db="EMBL/GenBank/DDBJ databases">
        <authorList>
            <person name="Lanie J.A."/>
            <person name="Ng W.-L."/>
            <person name="Kazmierczak K.M."/>
            <person name="Andrzejewski T.M."/>
            <person name="Davidsen T.M."/>
            <person name="Wayne K.J."/>
            <person name="Tettelin H."/>
            <person name="Glass J.I."/>
            <person name="Rusch D."/>
            <person name="Podicherti R."/>
            <person name="Tsui H.-C.T."/>
            <person name="Winkler M.E."/>
        </authorList>
    </citation>
    <scope>NUCLEOTIDE SEQUENCE</scope>
</reference>
<organism evidence="1">
    <name type="scientific">marine metagenome</name>
    <dbReference type="NCBI Taxonomy" id="408172"/>
    <lineage>
        <taxon>unclassified sequences</taxon>
        <taxon>metagenomes</taxon>
        <taxon>ecological metagenomes</taxon>
    </lineage>
</organism>
<dbReference type="EMBL" id="UINC01100225">
    <property type="protein sequence ID" value="SVC60122.1"/>
    <property type="molecule type" value="Genomic_DNA"/>
</dbReference>
<gene>
    <name evidence="1" type="ORF">METZ01_LOCUS312976</name>
</gene>